<evidence type="ECO:0000256" key="1">
    <source>
        <dbReference type="ARBA" id="ARBA00023015"/>
    </source>
</evidence>
<dbReference type="InterPro" id="IPR001845">
    <property type="entry name" value="HTH_ArsR_DNA-bd_dom"/>
</dbReference>
<evidence type="ECO:0000313" key="6">
    <source>
        <dbReference type="Proteomes" id="UP001596022"/>
    </source>
</evidence>
<comment type="caution">
    <text evidence="5">The sequence shown here is derived from an EMBL/GenBank/DDBJ whole genome shotgun (WGS) entry which is preliminary data.</text>
</comment>
<gene>
    <name evidence="5" type="ORF">ACFO4N_08255</name>
</gene>
<keyword evidence="1" id="KW-0805">Transcription regulation</keyword>
<evidence type="ECO:0000259" key="4">
    <source>
        <dbReference type="PROSITE" id="PS50987"/>
    </source>
</evidence>
<dbReference type="NCBIfam" id="NF033788">
    <property type="entry name" value="HTH_metalloreg"/>
    <property type="match status" value="1"/>
</dbReference>
<reference evidence="6" key="1">
    <citation type="journal article" date="2019" name="Int. J. Syst. Evol. Microbiol.">
        <title>The Global Catalogue of Microorganisms (GCM) 10K type strain sequencing project: providing services to taxonomists for standard genome sequencing and annotation.</title>
        <authorList>
            <consortium name="The Broad Institute Genomics Platform"/>
            <consortium name="The Broad Institute Genome Sequencing Center for Infectious Disease"/>
            <person name="Wu L."/>
            <person name="Ma J."/>
        </authorList>
    </citation>
    <scope>NUCLEOTIDE SEQUENCE [LARGE SCALE GENOMIC DNA]</scope>
    <source>
        <strain evidence="6">CGMCC 1.16306</strain>
    </source>
</reference>
<dbReference type="PROSITE" id="PS50987">
    <property type="entry name" value="HTH_ARSR_2"/>
    <property type="match status" value="1"/>
</dbReference>
<accession>A0ABV9GKQ1</accession>
<evidence type="ECO:0000256" key="2">
    <source>
        <dbReference type="ARBA" id="ARBA00023125"/>
    </source>
</evidence>
<dbReference type="SMART" id="SM00418">
    <property type="entry name" value="HTH_ARSR"/>
    <property type="match status" value="1"/>
</dbReference>
<name>A0ABV9GKQ1_9BACL</name>
<dbReference type="InterPro" id="IPR036390">
    <property type="entry name" value="WH_DNA-bd_sf"/>
</dbReference>
<dbReference type="Gene3D" id="1.10.10.10">
    <property type="entry name" value="Winged helix-like DNA-binding domain superfamily/Winged helix DNA-binding domain"/>
    <property type="match status" value="1"/>
</dbReference>
<dbReference type="PRINTS" id="PR00778">
    <property type="entry name" value="HTHARSR"/>
</dbReference>
<dbReference type="PANTHER" id="PTHR33154:SF33">
    <property type="entry name" value="TRANSCRIPTIONAL REPRESSOR SDPR"/>
    <property type="match status" value="1"/>
</dbReference>
<dbReference type="PANTHER" id="PTHR33154">
    <property type="entry name" value="TRANSCRIPTIONAL REGULATOR, ARSR FAMILY"/>
    <property type="match status" value="1"/>
</dbReference>
<feature type="domain" description="HTH arsR-type" evidence="4">
    <location>
        <begin position="4"/>
        <end position="98"/>
    </location>
</feature>
<dbReference type="EMBL" id="JBHSFW010000003">
    <property type="protein sequence ID" value="MFC4618728.1"/>
    <property type="molecule type" value="Genomic_DNA"/>
</dbReference>
<dbReference type="CDD" id="cd00090">
    <property type="entry name" value="HTH_ARSR"/>
    <property type="match status" value="1"/>
</dbReference>
<evidence type="ECO:0000256" key="3">
    <source>
        <dbReference type="ARBA" id="ARBA00023163"/>
    </source>
</evidence>
<dbReference type="InterPro" id="IPR036388">
    <property type="entry name" value="WH-like_DNA-bd_sf"/>
</dbReference>
<keyword evidence="6" id="KW-1185">Reference proteome</keyword>
<proteinExistence type="predicted"/>
<dbReference type="SUPFAM" id="SSF46785">
    <property type="entry name" value="Winged helix' DNA-binding domain"/>
    <property type="match status" value="1"/>
</dbReference>
<protein>
    <submittedName>
        <fullName evidence="5">ArsR/SmtB family transcription factor</fullName>
    </submittedName>
</protein>
<sequence length="122" mass="13865">MSDLKSPAFPAKHDVFQAIADPTRRKLIRLLSDKEMSVTAISEHFPMTRTAVSKHLHILAETGLVRSHKVGRESRYQLDPDPLLELKQWLTYFERFWDDKLAQLKAYVEDGGAEGANGEKDG</sequence>
<keyword evidence="2" id="KW-0238">DNA-binding</keyword>
<evidence type="ECO:0000313" key="5">
    <source>
        <dbReference type="EMBL" id="MFC4618728.1"/>
    </source>
</evidence>
<keyword evidence="3" id="KW-0804">Transcription</keyword>
<dbReference type="InterPro" id="IPR011991">
    <property type="entry name" value="ArsR-like_HTH"/>
</dbReference>
<dbReference type="RefSeq" id="WP_376845793.1">
    <property type="nucleotide sequence ID" value="NZ_JBHSFW010000003.1"/>
</dbReference>
<organism evidence="5 6">
    <name type="scientific">Camelliibacillus cellulosilyticus</name>
    <dbReference type="NCBI Taxonomy" id="2174486"/>
    <lineage>
        <taxon>Bacteria</taxon>
        <taxon>Bacillati</taxon>
        <taxon>Bacillota</taxon>
        <taxon>Bacilli</taxon>
        <taxon>Bacillales</taxon>
        <taxon>Sporolactobacillaceae</taxon>
        <taxon>Camelliibacillus</taxon>
    </lineage>
</organism>
<dbReference type="Pfam" id="PF01022">
    <property type="entry name" value="HTH_5"/>
    <property type="match status" value="1"/>
</dbReference>
<dbReference type="InterPro" id="IPR051081">
    <property type="entry name" value="HTH_MetalResp_TranReg"/>
</dbReference>
<dbReference type="Proteomes" id="UP001596022">
    <property type="component" value="Unassembled WGS sequence"/>
</dbReference>